<comment type="caution">
    <text evidence="2">The sequence shown here is derived from an EMBL/GenBank/DDBJ whole genome shotgun (WGS) entry which is preliminary data.</text>
</comment>
<dbReference type="SUPFAM" id="SSF51120">
    <property type="entry name" value="beta-Roll"/>
    <property type="match status" value="1"/>
</dbReference>
<dbReference type="Pfam" id="PF00353">
    <property type="entry name" value="HemolysinCabind"/>
    <property type="match status" value="3"/>
</dbReference>
<evidence type="ECO:0000259" key="1">
    <source>
        <dbReference type="PROSITE" id="PS50234"/>
    </source>
</evidence>
<dbReference type="eggNOG" id="COG2304">
    <property type="taxonomic scope" value="Bacteria"/>
</dbReference>
<dbReference type="PROSITE" id="PS50234">
    <property type="entry name" value="VWFA"/>
    <property type="match status" value="1"/>
</dbReference>
<dbReference type="HOGENOM" id="CLU_276431_0_0_7"/>
<dbReference type="SMART" id="SM00327">
    <property type="entry name" value="VWA"/>
    <property type="match status" value="1"/>
</dbReference>
<dbReference type="eggNOG" id="COG2931">
    <property type="taxonomic scope" value="Bacteria"/>
</dbReference>
<proteinExistence type="predicted"/>
<dbReference type="InterPro" id="IPR011049">
    <property type="entry name" value="Serralysin-like_metalloprot_C"/>
</dbReference>
<feature type="non-terminal residue" evidence="2">
    <location>
        <position position="1"/>
    </location>
</feature>
<dbReference type="InterPro" id="IPR036465">
    <property type="entry name" value="vWFA_dom_sf"/>
</dbReference>
<dbReference type="SUPFAM" id="SSF53300">
    <property type="entry name" value="vWA-like"/>
    <property type="match status" value="1"/>
</dbReference>
<dbReference type="InterPro" id="IPR018511">
    <property type="entry name" value="Hemolysin-typ_Ca-bd_CS"/>
</dbReference>
<dbReference type="RefSeq" id="WP_006004043.1">
    <property type="nucleotide sequence ID" value="NZ_DS996351.1"/>
</dbReference>
<dbReference type="AlphaFoldDB" id="B6WQL0"/>
<gene>
    <name evidence="2" type="ORF">DESPIG_00334</name>
</gene>
<dbReference type="PRINTS" id="PR00313">
    <property type="entry name" value="CABNDNGRPT"/>
</dbReference>
<dbReference type="InterPro" id="IPR002035">
    <property type="entry name" value="VWF_A"/>
</dbReference>
<dbReference type="Gene3D" id="3.40.50.410">
    <property type="entry name" value="von Willebrand factor, type A domain"/>
    <property type="match status" value="2"/>
</dbReference>
<protein>
    <submittedName>
        <fullName evidence="2">Type I secretion target GGXGXDXXX repeat (2 copies)</fullName>
    </submittedName>
</protein>
<dbReference type="Gene3D" id="2.150.10.10">
    <property type="entry name" value="Serralysin-like metalloprotease, C-terminal"/>
    <property type="match status" value="1"/>
</dbReference>
<dbReference type="Proteomes" id="UP000003676">
    <property type="component" value="Unassembled WGS sequence"/>
</dbReference>
<organism evidence="2 3">
    <name type="scientific">Desulfovibrio piger ATCC 29098</name>
    <dbReference type="NCBI Taxonomy" id="411464"/>
    <lineage>
        <taxon>Bacteria</taxon>
        <taxon>Pseudomonadati</taxon>
        <taxon>Thermodesulfobacteriota</taxon>
        <taxon>Desulfovibrionia</taxon>
        <taxon>Desulfovibrionales</taxon>
        <taxon>Desulfovibrionaceae</taxon>
        <taxon>Desulfovibrio</taxon>
    </lineage>
</organism>
<reference evidence="2 3" key="1">
    <citation type="submission" date="2008-10" db="EMBL/GenBank/DDBJ databases">
        <title>Draft genome sequence of Desulvovibrio piger (ATCC 29098).</title>
        <authorList>
            <person name="Sudarsanam P."/>
            <person name="Ley R."/>
            <person name="Guruge J."/>
            <person name="Turnbaugh P.J."/>
            <person name="Mahowald M."/>
            <person name="Liep D."/>
            <person name="Gordon J."/>
        </authorList>
    </citation>
    <scope>NUCLEOTIDE SEQUENCE [LARGE SCALE GENOMIC DNA]</scope>
    <source>
        <strain evidence="2 3">ATCC 29098</strain>
    </source>
</reference>
<reference evidence="2 3" key="2">
    <citation type="submission" date="2008-10" db="EMBL/GenBank/DDBJ databases">
        <authorList>
            <person name="Fulton L."/>
            <person name="Clifton S."/>
            <person name="Fulton B."/>
            <person name="Xu J."/>
            <person name="Minx P."/>
            <person name="Pepin K.H."/>
            <person name="Johnson M."/>
            <person name="Bhonagiri V."/>
            <person name="Nash W.E."/>
            <person name="Mardis E.R."/>
            <person name="Wilson R.K."/>
        </authorList>
    </citation>
    <scope>NUCLEOTIDE SEQUENCE [LARGE SCALE GENOMIC DNA]</scope>
    <source>
        <strain evidence="2 3">ATCC 29098</strain>
    </source>
</reference>
<feature type="domain" description="VWFA" evidence="1">
    <location>
        <begin position="514"/>
        <end position="777"/>
    </location>
</feature>
<dbReference type="InterPro" id="IPR001343">
    <property type="entry name" value="Hemolysn_Ca-bd"/>
</dbReference>
<dbReference type="CDD" id="cd00198">
    <property type="entry name" value="vWFA"/>
    <property type="match status" value="1"/>
</dbReference>
<sequence>EGGKNIELTEGTLNLKYDVETGKLDYSFDQDTAAVHKDGEGLTEAKSYDIDVTFTDNVGQNVNADLTLTIKDDVPTISSVDADNDGKPDITFERYPDVDSEDTPLGDGAKADFTQYGTFKDPSGKEHAEEYKDSPIWNGNVTITGGRVQYTYEGVVGEKDPRKVTGVAIIDSNKDLAYSEHIVNPNVADKEQNVGLTVSGKEEISADRSYNENGNFTGVANQSDAIIVTLPEGTVAYGLNLKLGAFFTESSSTEGTKWDTVAEQALLTFYKDGEVVLIYPVTANSADGSYTVPADLVITEGFDKVVISAVDNSWNSDDNFEVEQSDFVVQEIGFVTLPPNEVMFRYEGDLVSDGGADGFADGYTFAFSDKMGESMNVTLGDGETVEAKLTITEGDNGSSILLATVPGADDKTENLFSVTLDADGHWKFDQYQEFSMPDGSDFELGFMTKDNDGDKAYEEVTLITTTETNIGTGGDHAPTSNADVIVNGNSGHDNFVGDPGGATESTQTTYTDLNVALVVDTSGSMDGTRMSETKEALKDLCDQLKEHADEGADVNLSLIGFSGALNINLPVEDITGIEENYRKFTLRDGDTIIGKVGTEFSVTSYVPYDDWSGGQISSTTTYRITEDGTLQRWESGFMGWGGSWEDVRTFSTESLTGYEAVLAQIDDMEAIGGTVYSDGYEAAKDWFGGKTSPDSLQNNGGENIVIFVTDGEPNNEWSAKNAYNQLVAAVDNITVETVGIAITDKDATDLLNGLTTNNNGAHFIEDASKLGDVFGEIVSDITTSTVTPAADDVILGGRGNDMLFGDALNADYLLGKEYTWEGKDTFAKGSSWDIINAYLVATLGHNPSEGEIAKFIAQNADKLGLTDTVADSAGVVRGGDDIILGGSGDDIVYGQGGDDLIFGDGSDTATDATSIGTLDTLDTLLTAAGAGEDGSYAERIRDLGTSETPDQPSELDRFIDSLEGTGGIEKDTDGNDQLFGGAGDDVIFGGSGNDFIDGGEGEDAIFGGAGNDIIVYDNNDYLVSGGSGIDFMVSDDKSLTLSRLLDNSVDDKPLVSGIEVLLKGEDALSLTSLDQLAKDYGITLGTNAEGKETLILDMDKWTKTTDGIYAFNGGAEDGGLTLETNLTPVEASDPASEAVQQQVFTLEHGNG</sequence>
<dbReference type="EMBL" id="ABXU01000015">
    <property type="protein sequence ID" value="EEB34684.1"/>
    <property type="molecule type" value="Genomic_DNA"/>
</dbReference>
<accession>B6WQL0</accession>
<dbReference type="GO" id="GO:0005509">
    <property type="term" value="F:calcium ion binding"/>
    <property type="evidence" value="ECO:0007669"/>
    <property type="project" value="InterPro"/>
</dbReference>
<evidence type="ECO:0000313" key="2">
    <source>
        <dbReference type="EMBL" id="EEB34684.1"/>
    </source>
</evidence>
<name>B6WQL0_9BACT</name>
<dbReference type="PROSITE" id="PS00330">
    <property type="entry name" value="HEMOLYSIN_CALCIUM"/>
    <property type="match status" value="3"/>
</dbReference>
<evidence type="ECO:0000313" key="3">
    <source>
        <dbReference type="Proteomes" id="UP000003676"/>
    </source>
</evidence>